<dbReference type="GO" id="GO:0008914">
    <property type="term" value="F:leucyl-tRNA--protein transferase activity"/>
    <property type="evidence" value="ECO:0007669"/>
    <property type="project" value="UniProtKB-UniRule"/>
</dbReference>
<dbReference type="EC" id="2.3.2.6" evidence="4"/>
<evidence type="ECO:0000256" key="3">
    <source>
        <dbReference type="ARBA" id="ARBA00023315"/>
    </source>
</evidence>
<dbReference type="RefSeq" id="WP_304993894.1">
    <property type="nucleotide sequence ID" value="NZ_CP101717.1"/>
</dbReference>
<comment type="catalytic activity">
    <reaction evidence="4">
        <text>L-phenylalanyl-tRNA(Phe) + an N-terminal L-alpha-aminoacyl-[protein] = an N-terminal L-phenylalanyl-L-alpha-aminoacyl-[protein] + tRNA(Phe)</text>
        <dbReference type="Rhea" id="RHEA:43632"/>
        <dbReference type="Rhea" id="RHEA-COMP:9668"/>
        <dbReference type="Rhea" id="RHEA-COMP:9699"/>
        <dbReference type="Rhea" id="RHEA-COMP:10636"/>
        <dbReference type="Rhea" id="RHEA-COMP:10637"/>
        <dbReference type="ChEBI" id="CHEBI:78442"/>
        <dbReference type="ChEBI" id="CHEBI:78531"/>
        <dbReference type="ChEBI" id="CHEBI:78597"/>
        <dbReference type="ChEBI" id="CHEBI:83561"/>
        <dbReference type="EC" id="2.3.2.6"/>
    </reaction>
</comment>
<evidence type="ECO:0000313" key="5">
    <source>
        <dbReference type="EMBL" id="WLD56613.1"/>
    </source>
</evidence>
<keyword evidence="1 4" id="KW-0963">Cytoplasm</keyword>
<evidence type="ECO:0000256" key="2">
    <source>
        <dbReference type="ARBA" id="ARBA00022679"/>
    </source>
</evidence>
<sequence>MSIFWLNPNGPPAFPPTLHALDDPNGLLATGGDLTTPWLTLAYQNGIFPWYADQEPILWWSPSPRCVFVPGELYLSRRLKRQLRGMRELSIRIDQDFELVMSHCASIERHGQPGTWITDEMQQAYYAMHKAGLATAVSVWDGMTLMGGIYGVSLGQMFFGESMFSTHTGGSKIALAVVDYLARSGAWSLIDAQVENAHLMSMGASLLPRNAFEGHLHDAVHQPSTFKVISQEFSVDAFIQDVTS</sequence>
<dbReference type="InterPro" id="IPR004616">
    <property type="entry name" value="Leu/Phe-tRNA_Trfase"/>
</dbReference>
<keyword evidence="2 4" id="KW-0808">Transferase</keyword>
<accession>A0AB38YB57</accession>
<dbReference type="HAMAP" id="MF_00688">
    <property type="entry name" value="Leu_Phe_trans"/>
    <property type="match status" value="1"/>
</dbReference>
<dbReference type="InterPro" id="IPR016181">
    <property type="entry name" value="Acyl_CoA_acyltransferase"/>
</dbReference>
<reference evidence="5" key="1">
    <citation type="submission" date="2022-07" db="EMBL/GenBank/DDBJ databases">
        <title>Complete genome sequence of Salinispirillum sp. LH10-3-1 capable of multiple carbohydrate inversion isolated from a soda lake.</title>
        <authorList>
            <person name="Liu J."/>
            <person name="Zhai Y."/>
            <person name="Zhang H."/>
            <person name="Yang H."/>
            <person name="Qu J."/>
            <person name="Li J."/>
        </authorList>
    </citation>
    <scope>NUCLEOTIDE SEQUENCE</scope>
    <source>
        <strain evidence="5">LH 10-3-1</strain>
    </source>
</reference>
<dbReference type="EMBL" id="CP101717">
    <property type="protein sequence ID" value="WLD56613.1"/>
    <property type="molecule type" value="Genomic_DNA"/>
</dbReference>
<dbReference type="Gene3D" id="3.30.70.3550">
    <property type="entry name" value="Leucyl/phenylalanyl-tRNA-protein transferase, N-terminal domain"/>
    <property type="match status" value="1"/>
</dbReference>
<evidence type="ECO:0000256" key="1">
    <source>
        <dbReference type="ARBA" id="ARBA00022490"/>
    </source>
</evidence>
<dbReference type="InterPro" id="IPR042221">
    <property type="entry name" value="Leu/Phe-tRNA_Trfase_N"/>
</dbReference>
<gene>
    <name evidence="4 5" type="primary">aat</name>
    <name evidence="5" type="ORF">NFC81_07660</name>
</gene>
<dbReference type="PANTHER" id="PTHR30098:SF2">
    <property type="entry name" value="LEUCYL_PHENYLALANYL-TRNA--PROTEIN TRANSFERASE"/>
    <property type="match status" value="1"/>
</dbReference>
<comment type="similarity">
    <text evidence="4">Belongs to the L/F-transferase family.</text>
</comment>
<name>A0AB38YB57_9GAMM</name>
<comment type="catalytic activity">
    <reaction evidence="4">
        <text>N-terminal L-arginyl-[protein] + L-leucyl-tRNA(Leu) = N-terminal L-leucyl-L-arginyl-[protein] + tRNA(Leu) + H(+)</text>
        <dbReference type="Rhea" id="RHEA:50416"/>
        <dbReference type="Rhea" id="RHEA-COMP:9613"/>
        <dbReference type="Rhea" id="RHEA-COMP:9622"/>
        <dbReference type="Rhea" id="RHEA-COMP:12672"/>
        <dbReference type="Rhea" id="RHEA-COMP:12673"/>
        <dbReference type="ChEBI" id="CHEBI:15378"/>
        <dbReference type="ChEBI" id="CHEBI:64719"/>
        <dbReference type="ChEBI" id="CHEBI:78442"/>
        <dbReference type="ChEBI" id="CHEBI:78494"/>
        <dbReference type="ChEBI" id="CHEBI:133044"/>
        <dbReference type="EC" id="2.3.2.6"/>
    </reaction>
</comment>
<evidence type="ECO:0000256" key="4">
    <source>
        <dbReference type="HAMAP-Rule" id="MF_00688"/>
    </source>
</evidence>
<dbReference type="PANTHER" id="PTHR30098">
    <property type="entry name" value="LEUCYL/PHENYLALANYL-TRNA--PROTEIN TRANSFERASE"/>
    <property type="match status" value="1"/>
</dbReference>
<dbReference type="AlphaFoldDB" id="A0AB38YB57"/>
<comment type="catalytic activity">
    <reaction evidence="4">
        <text>N-terminal L-lysyl-[protein] + L-leucyl-tRNA(Leu) = N-terminal L-leucyl-L-lysyl-[protein] + tRNA(Leu) + H(+)</text>
        <dbReference type="Rhea" id="RHEA:12340"/>
        <dbReference type="Rhea" id="RHEA-COMP:9613"/>
        <dbReference type="Rhea" id="RHEA-COMP:9622"/>
        <dbReference type="Rhea" id="RHEA-COMP:12670"/>
        <dbReference type="Rhea" id="RHEA-COMP:12671"/>
        <dbReference type="ChEBI" id="CHEBI:15378"/>
        <dbReference type="ChEBI" id="CHEBI:65249"/>
        <dbReference type="ChEBI" id="CHEBI:78442"/>
        <dbReference type="ChEBI" id="CHEBI:78494"/>
        <dbReference type="ChEBI" id="CHEBI:133043"/>
        <dbReference type="EC" id="2.3.2.6"/>
    </reaction>
</comment>
<protein>
    <recommendedName>
        <fullName evidence="4">Leucyl/phenylalanyl-tRNA--protein transferase</fullName>
        <ecNumber evidence="4">2.3.2.6</ecNumber>
    </recommendedName>
    <alternativeName>
        <fullName evidence="4">L/F-transferase</fullName>
    </alternativeName>
    <alternativeName>
        <fullName evidence="4">Leucyltransferase</fullName>
    </alternativeName>
    <alternativeName>
        <fullName evidence="4">Phenyalanyltransferase</fullName>
    </alternativeName>
</protein>
<dbReference type="InterPro" id="IPR042203">
    <property type="entry name" value="Leu/Phe-tRNA_Trfase_C"/>
</dbReference>
<keyword evidence="3 4" id="KW-0012">Acyltransferase</keyword>
<proteinExistence type="inferred from homology"/>
<dbReference type="Pfam" id="PF03588">
    <property type="entry name" value="Leu_Phe_trans"/>
    <property type="match status" value="1"/>
</dbReference>
<organism evidence="5">
    <name type="scientific">Salinispirillum sp. LH 10-3-1</name>
    <dbReference type="NCBI Taxonomy" id="2952525"/>
    <lineage>
        <taxon>Bacteria</taxon>
        <taxon>Pseudomonadati</taxon>
        <taxon>Pseudomonadota</taxon>
        <taxon>Gammaproteobacteria</taxon>
        <taxon>Oceanospirillales</taxon>
        <taxon>Saccharospirillaceae</taxon>
        <taxon>Salinispirillum</taxon>
    </lineage>
</organism>
<dbReference type="GO" id="GO:0005737">
    <property type="term" value="C:cytoplasm"/>
    <property type="evidence" value="ECO:0007669"/>
    <property type="project" value="UniProtKB-SubCell"/>
</dbReference>
<dbReference type="GO" id="GO:0030163">
    <property type="term" value="P:protein catabolic process"/>
    <property type="evidence" value="ECO:0007669"/>
    <property type="project" value="UniProtKB-UniRule"/>
</dbReference>
<dbReference type="SUPFAM" id="SSF55729">
    <property type="entry name" value="Acyl-CoA N-acyltransferases (Nat)"/>
    <property type="match status" value="1"/>
</dbReference>
<comment type="function">
    <text evidence="4">Functions in the N-end rule pathway of protein degradation where it conjugates Leu, Phe and, less efficiently, Met from aminoacyl-tRNAs to the N-termini of proteins containing an N-terminal arginine or lysine.</text>
</comment>
<dbReference type="Gene3D" id="3.40.630.70">
    <property type="entry name" value="Leucyl/phenylalanyl-tRNA-protein transferase, C-terminal domain"/>
    <property type="match status" value="1"/>
</dbReference>
<comment type="subcellular location">
    <subcellularLocation>
        <location evidence="4">Cytoplasm</location>
    </subcellularLocation>
</comment>
<dbReference type="NCBIfam" id="TIGR00667">
    <property type="entry name" value="aat"/>
    <property type="match status" value="1"/>
</dbReference>